<evidence type="ECO:0000313" key="2">
    <source>
        <dbReference type="Proteomes" id="UP000030764"/>
    </source>
</evidence>
<dbReference type="Proteomes" id="UP000030764">
    <property type="component" value="Unassembled WGS sequence"/>
</dbReference>
<keyword evidence="2" id="KW-1185">Reference proteome</keyword>
<evidence type="ECO:0000313" key="1">
    <source>
        <dbReference type="EMBL" id="KFD52821.1"/>
    </source>
</evidence>
<reference evidence="1 2" key="1">
    <citation type="journal article" date="2014" name="Nat. Genet.">
        <title>Genome and transcriptome of the porcine whipworm Trichuris suis.</title>
        <authorList>
            <person name="Jex A.R."/>
            <person name="Nejsum P."/>
            <person name="Schwarz E.M."/>
            <person name="Hu L."/>
            <person name="Young N.D."/>
            <person name="Hall R.S."/>
            <person name="Korhonen P.K."/>
            <person name="Liao S."/>
            <person name="Thamsborg S."/>
            <person name="Xia J."/>
            <person name="Xu P."/>
            <person name="Wang S."/>
            <person name="Scheerlinck J.P."/>
            <person name="Hofmann A."/>
            <person name="Sternberg P.W."/>
            <person name="Wang J."/>
            <person name="Gasser R.B."/>
        </authorList>
    </citation>
    <scope>NUCLEOTIDE SEQUENCE [LARGE SCALE GENOMIC DNA]</scope>
    <source>
        <strain evidence="1">DCEP-RM93M</strain>
    </source>
</reference>
<organism evidence="1 2">
    <name type="scientific">Trichuris suis</name>
    <name type="common">pig whipworm</name>
    <dbReference type="NCBI Taxonomy" id="68888"/>
    <lineage>
        <taxon>Eukaryota</taxon>
        <taxon>Metazoa</taxon>
        <taxon>Ecdysozoa</taxon>
        <taxon>Nematoda</taxon>
        <taxon>Enoplea</taxon>
        <taxon>Dorylaimia</taxon>
        <taxon>Trichinellida</taxon>
        <taxon>Trichuridae</taxon>
        <taxon>Trichuris</taxon>
    </lineage>
</organism>
<accession>A0A085M6H5</accession>
<gene>
    <name evidence="1" type="ORF">M513_06312</name>
</gene>
<dbReference type="AlphaFoldDB" id="A0A085M6H5"/>
<protein>
    <submittedName>
        <fullName evidence="1">Uncharacterized protein</fullName>
    </submittedName>
</protein>
<proteinExistence type="predicted"/>
<sequence>MFPLENALALLQVTVANGQSPFGTSEAPLFLQLFPKVRLRGGFVFMPLCIHIARLLCVMLPWELRQDAVELVH</sequence>
<name>A0A085M6H5_9BILA</name>
<dbReference type="EMBL" id="KL363223">
    <property type="protein sequence ID" value="KFD52821.1"/>
    <property type="molecule type" value="Genomic_DNA"/>
</dbReference>